<dbReference type="FunFam" id="1.10.238.10:FF:000003">
    <property type="entry name" value="Calmodulin A"/>
    <property type="match status" value="1"/>
</dbReference>
<dbReference type="InterPro" id="IPR011992">
    <property type="entry name" value="EF-hand-dom_pair"/>
</dbReference>
<protein>
    <recommendedName>
        <fullName evidence="4">EF-hand domain-containing protein</fullName>
    </recommendedName>
</protein>
<evidence type="ECO:0000313" key="6">
    <source>
        <dbReference type="Proteomes" id="UP000655225"/>
    </source>
</evidence>
<keyword evidence="3" id="KW-0106">Calcium</keyword>
<dbReference type="InterPro" id="IPR018247">
    <property type="entry name" value="EF_Hand_1_Ca_BS"/>
</dbReference>
<dbReference type="InterPro" id="IPR002048">
    <property type="entry name" value="EF_hand_dom"/>
</dbReference>
<sequence>MAEVEAVFKRFDANGDGKISLTELRDVFEALGTEISPEELKRVMEEIDKDGDGFIDLKEFADFHLGGSSGVRELRDAFDMYDQDKNGLISAAELHMVLQSLGEKCTVLDCSRMISSVDSDGDGFVNFDEFNKMMTNDQRTVETPMELNVKYRCFDSLRRQKRVNVLVLKQVGFRGTRTGNDSDPRSDIPMFDDVGDELGSLFIQIGTPSVTHISFATPLQLLDPCKSDIALMNEGNLLQTGKKLLRITKLEFPPCIVV</sequence>
<dbReference type="SMART" id="SM00054">
    <property type="entry name" value="EFh"/>
    <property type="match status" value="4"/>
</dbReference>
<dbReference type="PROSITE" id="PS50222">
    <property type="entry name" value="EF_HAND_2"/>
    <property type="match status" value="4"/>
</dbReference>
<evidence type="ECO:0000256" key="2">
    <source>
        <dbReference type="ARBA" id="ARBA00022737"/>
    </source>
</evidence>
<organism evidence="5 6">
    <name type="scientific">Tetracentron sinense</name>
    <name type="common">Spur-leaf</name>
    <dbReference type="NCBI Taxonomy" id="13715"/>
    <lineage>
        <taxon>Eukaryota</taxon>
        <taxon>Viridiplantae</taxon>
        <taxon>Streptophyta</taxon>
        <taxon>Embryophyta</taxon>
        <taxon>Tracheophyta</taxon>
        <taxon>Spermatophyta</taxon>
        <taxon>Magnoliopsida</taxon>
        <taxon>Trochodendrales</taxon>
        <taxon>Trochodendraceae</taxon>
        <taxon>Tetracentron</taxon>
    </lineage>
</organism>
<keyword evidence="6" id="KW-1185">Reference proteome</keyword>
<dbReference type="InterPro" id="IPR039647">
    <property type="entry name" value="EF_hand_pair_protein_CML-like"/>
</dbReference>
<proteinExistence type="predicted"/>
<feature type="domain" description="EF-hand" evidence="4">
    <location>
        <begin position="69"/>
        <end position="104"/>
    </location>
</feature>
<dbReference type="SUPFAM" id="SSF47473">
    <property type="entry name" value="EF-hand"/>
    <property type="match status" value="1"/>
</dbReference>
<evidence type="ECO:0000256" key="3">
    <source>
        <dbReference type="ARBA" id="ARBA00022837"/>
    </source>
</evidence>
<dbReference type="Proteomes" id="UP000655225">
    <property type="component" value="Unassembled WGS sequence"/>
</dbReference>
<evidence type="ECO:0000313" key="5">
    <source>
        <dbReference type="EMBL" id="KAF8369451.1"/>
    </source>
</evidence>
<dbReference type="GO" id="GO:0005509">
    <property type="term" value="F:calcium ion binding"/>
    <property type="evidence" value="ECO:0007669"/>
    <property type="project" value="InterPro"/>
</dbReference>
<evidence type="ECO:0000259" key="4">
    <source>
        <dbReference type="PROSITE" id="PS50222"/>
    </source>
</evidence>
<accession>A0A835CXL0</accession>
<feature type="domain" description="EF-hand" evidence="4">
    <location>
        <begin position="35"/>
        <end position="68"/>
    </location>
</feature>
<feature type="domain" description="EF-hand" evidence="4">
    <location>
        <begin position="1"/>
        <end position="34"/>
    </location>
</feature>
<dbReference type="PANTHER" id="PTHR10891">
    <property type="entry name" value="EF-HAND CALCIUM-BINDING DOMAIN CONTAINING PROTEIN"/>
    <property type="match status" value="1"/>
</dbReference>
<feature type="domain" description="EF-hand" evidence="4">
    <location>
        <begin position="105"/>
        <end position="140"/>
    </location>
</feature>
<dbReference type="PROSITE" id="PS00018">
    <property type="entry name" value="EF_HAND_1"/>
    <property type="match status" value="3"/>
</dbReference>
<keyword evidence="1" id="KW-0479">Metal-binding</keyword>
<keyword evidence="2" id="KW-0677">Repeat</keyword>
<gene>
    <name evidence="5" type="ORF">HHK36_032532</name>
</gene>
<dbReference type="EMBL" id="JABCRI010000760">
    <property type="protein sequence ID" value="KAF8369451.1"/>
    <property type="molecule type" value="Genomic_DNA"/>
</dbReference>
<dbReference type="Gene3D" id="1.10.238.10">
    <property type="entry name" value="EF-hand"/>
    <property type="match status" value="2"/>
</dbReference>
<name>A0A835CXL0_TETSI</name>
<dbReference type="OrthoDB" id="26525at2759"/>
<reference evidence="5 6" key="1">
    <citation type="submission" date="2020-04" db="EMBL/GenBank/DDBJ databases">
        <title>Plant Genome Project.</title>
        <authorList>
            <person name="Zhang R.-G."/>
        </authorList>
    </citation>
    <scope>NUCLEOTIDE SEQUENCE [LARGE SCALE GENOMIC DNA]</scope>
    <source>
        <strain evidence="5">YNK0</strain>
        <tissue evidence="5">Leaf</tissue>
    </source>
</reference>
<dbReference type="AlphaFoldDB" id="A0A835CXL0"/>
<evidence type="ECO:0000256" key="1">
    <source>
        <dbReference type="ARBA" id="ARBA00022723"/>
    </source>
</evidence>
<dbReference type="Pfam" id="PF13499">
    <property type="entry name" value="EF-hand_7"/>
    <property type="match status" value="2"/>
</dbReference>
<dbReference type="CDD" id="cd00051">
    <property type="entry name" value="EFh"/>
    <property type="match status" value="2"/>
</dbReference>
<comment type="caution">
    <text evidence="5">The sequence shown here is derived from an EMBL/GenBank/DDBJ whole genome shotgun (WGS) entry which is preliminary data.</text>
</comment>